<dbReference type="GO" id="GO:0045087">
    <property type="term" value="P:innate immune response"/>
    <property type="evidence" value="ECO:0007669"/>
    <property type="project" value="TreeGrafter"/>
</dbReference>
<dbReference type="AlphaFoldDB" id="A0A5N5TM86"/>
<feature type="compositionally biased region" description="Low complexity" evidence="1">
    <location>
        <begin position="142"/>
        <end position="155"/>
    </location>
</feature>
<accession>A0A5N5TM86</accession>
<dbReference type="InterPro" id="IPR017281">
    <property type="entry name" value="Myelin_different_resp_MyD88"/>
</dbReference>
<dbReference type="OrthoDB" id="10037120at2759"/>
<dbReference type="InterPro" id="IPR035897">
    <property type="entry name" value="Toll_tir_struct_dom_sf"/>
</dbReference>
<name>A0A5N5TM86_9CRUS</name>
<dbReference type="GO" id="GO:0050830">
    <property type="term" value="P:defense response to Gram-positive bacterium"/>
    <property type="evidence" value="ECO:0007669"/>
    <property type="project" value="TreeGrafter"/>
</dbReference>
<evidence type="ECO:0000313" key="2">
    <source>
        <dbReference type="EMBL" id="KAB7507285.1"/>
    </source>
</evidence>
<reference evidence="2 3" key="1">
    <citation type="journal article" date="2019" name="PLoS Biol.">
        <title>Sex chromosomes control vertical transmission of feminizing Wolbachia symbionts in an isopod.</title>
        <authorList>
            <person name="Becking T."/>
            <person name="Chebbi M.A."/>
            <person name="Giraud I."/>
            <person name="Moumen B."/>
            <person name="Laverre T."/>
            <person name="Caubet Y."/>
            <person name="Peccoud J."/>
            <person name="Gilbert C."/>
            <person name="Cordaux R."/>
        </authorList>
    </citation>
    <scope>NUCLEOTIDE SEQUENCE [LARGE SCALE GENOMIC DNA]</scope>
    <source>
        <strain evidence="2">ANa2</strain>
        <tissue evidence="2">Whole body excluding digestive tract and cuticle</tissue>
    </source>
</reference>
<comment type="caution">
    <text evidence="2">The sequence shown here is derived from an EMBL/GenBank/DDBJ whole genome shotgun (WGS) entry which is preliminary data.</text>
</comment>
<dbReference type="GO" id="GO:0002755">
    <property type="term" value="P:MyD88-dependent toll-like receptor signaling pathway"/>
    <property type="evidence" value="ECO:0007669"/>
    <property type="project" value="InterPro"/>
</dbReference>
<dbReference type="EMBL" id="SEYY01000427">
    <property type="protein sequence ID" value="KAB7507285.1"/>
    <property type="molecule type" value="Genomic_DNA"/>
</dbReference>
<gene>
    <name evidence="2" type="primary">MYD88</name>
    <name evidence="2" type="ORF">Anas_02474</name>
</gene>
<keyword evidence="3" id="KW-1185">Reference proteome</keyword>
<feature type="compositionally biased region" description="Basic and acidic residues" evidence="1">
    <location>
        <begin position="170"/>
        <end position="189"/>
    </location>
</feature>
<proteinExistence type="predicted"/>
<organism evidence="2 3">
    <name type="scientific">Armadillidium nasatum</name>
    <dbReference type="NCBI Taxonomy" id="96803"/>
    <lineage>
        <taxon>Eukaryota</taxon>
        <taxon>Metazoa</taxon>
        <taxon>Ecdysozoa</taxon>
        <taxon>Arthropoda</taxon>
        <taxon>Crustacea</taxon>
        <taxon>Multicrustacea</taxon>
        <taxon>Malacostraca</taxon>
        <taxon>Eumalacostraca</taxon>
        <taxon>Peracarida</taxon>
        <taxon>Isopoda</taxon>
        <taxon>Oniscidea</taxon>
        <taxon>Crinocheta</taxon>
        <taxon>Armadillidiidae</taxon>
        <taxon>Armadillidium</taxon>
    </lineage>
</organism>
<dbReference type="GO" id="GO:0043123">
    <property type="term" value="P:positive regulation of canonical NF-kappaB signal transduction"/>
    <property type="evidence" value="ECO:0007669"/>
    <property type="project" value="InterPro"/>
</dbReference>
<dbReference type="Proteomes" id="UP000326759">
    <property type="component" value="Unassembled WGS sequence"/>
</dbReference>
<protein>
    <submittedName>
        <fullName evidence="2">Myeloid differentiation primary response protein MyD88</fullName>
    </submittedName>
</protein>
<dbReference type="GO" id="GO:0008063">
    <property type="term" value="P:Toll signaling pathway"/>
    <property type="evidence" value="ECO:0007669"/>
    <property type="project" value="TreeGrafter"/>
</dbReference>
<feature type="compositionally biased region" description="Polar residues" evidence="1">
    <location>
        <begin position="120"/>
        <end position="139"/>
    </location>
</feature>
<dbReference type="GO" id="GO:0005886">
    <property type="term" value="C:plasma membrane"/>
    <property type="evidence" value="ECO:0007669"/>
    <property type="project" value="TreeGrafter"/>
</dbReference>
<dbReference type="GO" id="GO:0034142">
    <property type="term" value="P:toll-like receptor 4 signaling pathway"/>
    <property type="evidence" value="ECO:0007669"/>
    <property type="project" value="TreeGrafter"/>
</dbReference>
<dbReference type="PANTHER" id="PTHR15079">
    <property type="entry name" value="MYD88"/>
    <property type="match status" value="1"/>
</dbReference>
<dbReference type="PANTHER" id="PTHR15079:SF3">
    <property type="entry name" value="MYELOID DIFFERENTIATION PRIMARY RESPONSE PROTEIN MYD88"/>
    <property type="match status" value="1"/>
</dbReference>
<dbReference type="GO" id="GO:0070976">
    <property type="term" value="F:TIR domain binding"/>
    <property type="evidence" value="ECO:0007669"/>
    <property type="project" value="InterPro"/>
</dbReference>
<feature type="region of interest" description="Disordered" evidence="1">
    <location>
        <begin position="115"/>
        <end position="232"/>
    </location>
</feature>
<dbReference type="GO" id="GO:0035325">
    <property type="term" value="F:Toll-like receptor binding"/>
    <property type="evidence" value="ECO:0007669"/>
    <property type="project" value="TreeGrafter"/>
</dbReference>
<evidence type="ECO:0000313" key="3">
    <source>
        <dbReference type="Proteomes" id="UP000326759"/>
    </source>
</evidence>
<dbReference type="Gene3D" id="3.40.50.10140">
    <property type="entry name" value="Toll/interleukin-1 receptor homology (TIR) domain"/>
    <property type="match status" value="1"/>
</dbReference>
<sequence length="254" mass="28432">MVGGLSFELSAIVRLIKERCARVIVVLSPAFLQSNENSFLTRFTSHLSVDQQRRILIPCQYSPCQKPDELAYYHSLDYFRLKDRFDFWKRLAESVVHRRDTRSWNRSISEASTPVVREITGSSPPLHSPRNLSTSSQAVAHSRSPSSTASQNSSSQGIISKLRGKARGGMKTDQRKHTKTTEVTEKESEGLPTDSGFSLSLPFVPSDDVDDDIKSFRSGGSRSPTSPTFLTAPLLDNEQSHKHGKAFRKYSKKV</sequence>
<dbReference type="SUPFAM" id="SSF52200">
    <property type="entry name" value="Toll/Interleukin receptor TIR domain"/>
    <property type="match status" value="1"/>
</dbReference>
<evidence type="ECO:0000256" key="1">
    <source>
        <dbReference type="SAM" id="MobiDB-lite"/>
    </source>
</evidence>
<feature type="compositionally biased region" description="Polar residues" evidence="1">
    <location>
        <begin position="218"/>
        <end position="229"/>
    </location>
</feature>